<protein>
    <recommendedName>
        <fullName evidence="3">Secreted protein</fullName>
    </recommendedName>
</protein>
<comment type="caution">
    <text evidence="1">The sequence shown here is derived from an EMBL/GenBank/DDBJ whole genome shotgun (WGS) entry which is preliminary data.</text>
</comment>
<accession>A0AAV1ZA38</accession>
<evidence type="ECO:0000313" key="1">
    <source>
        <dbReference type="EMBL" id="CAL1268350.1"/>
    </source>
</evidence>
<dbReference type="EMBL" id="CAXIEN010000033">
    <property type="protein sequence ID" value="CAL1268350.1"/>
    <property type="molecule type" value="Genomic_DNA"/>
</dbReference>
<organism evidence="1 2">
    <name type="scientific">Larinioides sclopetarius</name>
    <dbReference type="NCBI Taxonomy" id="280406"/>
    <lineage>
        <taxon>Eukaryota</taxon>
        <taxon>Metazoa</taxon>
        <taxon>Ecdysozoa</taxon>
        <taxon>Arthropoda</taxon>
        <taxon>Chelicerata</taxon>
        <taxon>Arachnida</taxon>
        <taxon>Araneae</taxon>
        <taxon>Araneomorphae</taxon>
        <taxon>Entelegynae</taxon>
        <taxon>Araneoidea</taxon>
        <taxon>Araneidae</taxon>
        <taxon>Larinioides</taxon>
    </lineage>
</organism>
<evidence type="ECO:0008006" key="3">
    <source>
        <dbReference type="Google" id="ProtNLM"/>
    </source>
</evidence>
<reference evidence="1 2" key="1">
    <citation type="submission" date="2024-04" db="EMBL/GenBank/DDBJ databases">
        <authorList>
            <person name="Rising A."/>
            <person name="Reimegard J."/>
            <person name="Sonavane S."/>
            <person name="Akerstrom W."/>
            <person name="Nylinder S."/>
            <person name="Hedman E."/>
            <person name="Kallberg Y."/>
        </authorList>
    </citation>
    <scope>NUCLEOTIDE SEQUENCE [LARGE SCALE GENOMIC DNA]</scope>
</reference>
<dbReference type="Proteomes" id="UP001497382">
    <property type="component" value="Unassembled WGS sequence"/>
</dbReference>
<name>A0AAV1ZA38_9ARAC</name>
<keyword evidence="2" id="KW-1185">Reference proteome</keyword>
<proteinExistence type="predicted"/>
<evidence type="ECO:0000313" key="2">
    <source>
        <dbReference type="Proteomes" id="UP001497382"/>
    </source>
</evidence>
<gene>
    <name evidence="1" type="ORF">LARSCL_LOCUS4118</name>
</gene>
<sequence>MSSFKACSMFFATCTAVLKFFGPCFLTSILMSGLTASINFDNVSFSVKFRILSSSLPVGLTNLSVASVTSSAKSVIL</sequence>
<dbReference type="AlphaFoldDB" id="A0AAV1ZA38"/>